<organism evidence="2 3">
    <name type="scientific">Klebsiella pneumoniae subsp. ozaenae</name>
    <dbReference type="NCBI Taxonomy" id="574"/>
    <lineage>
        <taxon>Bacteria</taxon>
        <taxon>Pseudomonadati</taxon>
        <taxon>Pseudomonadota</taxon>
        <taxon>Gammaproteobacteria</taxon>
        <taxon>Enterobacterales</taxon>
        <taxon>Enterobacteriaceae</taxon>
        <taxon>Klebsiella/Raoultella group</taxon>
        <taxon>Klebsiella</taxon>
        <taxon>Klebsiella pneumoniae complex</taxon>
    </lineage>
</organism>
<dbReference type="Gene3D" id="1.10.443.10">
    <property type="entry name" value="Intergrase catalytic core"/>
    <property type="match status" value="1"/>
</dbReference>
<dbReference type="GO" id="GO:0006310">
    <property type="term" value="P:DNA recombination"/>
    <property type="evidence" value="ECO:0007669"/>
    <property type="project" value="UniProtKB-KW"/>
</dbReference>
<dbReference type="GO" id="GO:0003677">
    <property type="term" value="F:DNA binding"/>
    <property type="evidence" value="ECO:0007669"/>
    <property type="project" value="InterPro"/>
</dbReference>
<proteinExistence type="predicted"/>
<evidence type="ECO:0000313" key="2">
    <source>
        <dbReference type="EMBL" id="STV22127.1"/>
    </source>
</evidence>
<dbReference type="SUPFAM" id="SSF56349">
    <property type="entry name" value="DNA breaking-rejoining enzymes"/>
    <property type="match status" value="1"/>
</dbReference>
<keyword evidence="1" id="KW-0233">DNA recombination</keyword>
<name>A0A378AXG1_KLEPO</name>
<keyword evidence="3" id="KW-1185">Reference proteome</keyword>
<accession>A0A378AXG1</accession>
<gene>
    <name evidence="2" type="ORF">NCTC5050_03442</name>
</gene>
<dbReference type="GO" id="GO:0015074">
    <property type="term" value="P:DNA integration"/>
    <property type="evidence" value="ECO:0007669"/>
    <property type="project" value="InterPro"/>
</dbReference>
<reference evidence="2 3" key="1">
    <citation type="submission" date="2018-06" db="EMBL/GenBank/DDBJ databases">
        <authorList>
            <consortium name="Pathogen Informatics"/>
            <person name="Doyle S."/>
        </authorList>
    </citation>
    <scope>NUCLEOTIDE SEQUENCE [LARGE SCALE GENOMIC DNA]</scope>
    <source>
        <strain evidence="2 3">NCTC5050</strain>
    </source>
</reference>
<dbReference type="AlphaFoldDB" id="A0A378AXG1"/>
<dbReference type="Proteomes" id="UP000255382">
    <property type="component" value="Unassembled WGS sequence"/>
</dbReference>
<dbReference type="InterPro" id="IPR013762">
    <property type="entry name" value="Integrase-like_cat_sf"/>
</dbReference>
<dbReference type="EMBL" id="UGLZ01000005">
    <property type="protein sequence ID" value="STV22127.1"/>
    <property type="molecule type" value="Genomic_DNA"/>
</dbReference>
<evidence type="ECO:0000313" key="3">
    <source>
        <dbReference type="Proteomes" id="UP000255382"/>
    </source>
</evidence>
<protein>
    <submittedName>
        <fullName evidence="2">Uncharacterized protein</fullName>
    </submittedName>
</protein>
<evidence type="ECO:0000256" key="1">
    <source>
        <dbReference type="ARBA" id="ARBA00023172"/>
    </source>
</evidence>
<sequence length="147" mass="16519">MCLDSPYVFPNSKGGVITNVDRSIAIIVQETSQNGTQPPITFSLHDARRTFGSIAELVGVGSYILKRLMNHRTMRSADVTQGYLHFSADELREPARAVERAILEYAGIMTRESKLDEMLLSMVGKMTDEEKRKAILSLLNQKEEKDE</sequence>
<dbReference type="InterPro" id="IPR011010">
    <property type="entry name" value="DNA_brk_join_enz"/>
</dbReference>